<keyword evidence="3" id="KW-1185">Reference proteome</keyword>
<dbReference type="EMBL" id="JAWHQM010000002">
    <property type="protein sequence ID" value="KAK5625411.1"/>
    <property type="molecule type" value="Genomic_DNA"/>
</dbReference>
<evidence type="ECO:0000313" key="2">
    <source>
        <dbReference type="EMBL" id="KAK5625411.1"/>
    </source>
</evidence>
<evidence type="ECO:0000256" key="1">
    <source>
        <dbReference type="SAM" id="SignalP"/>
    </source>
</evidence>
<organism evidence="2 3">
    <name type="scientific">Xylaria bambusicola</name>
    <dbReference type="NCBI Taxonomy" id="326684"/>
    <lineage>
        <taxon>Eukaryota</taxon>
        <taxon>Fungi</taxon>
        <taxon>Dikarya</taxon>
        <taxon>Ascomycota</taxon>
        <taxon>Pezizomycotina</taxon>
        <taxon>Sordariomycetes</taxon>
        <taxon>Xylariomycetidae</taxon>
        <taxon>Xylariales</taxon>
        <taxon>Xylariaceae</taxon>
        <taxon>Xylaria</taxon>
    </lineage>
</organism>
<proteinExistence type="predicted"/>
<dbReference type="AlphaFoldDB" id="A0AAN7UGV8"/>
<gene>
    <name evidence="2" type="ORF">RRF57_001127</name>
</gene>
<name>A0AAN7UGV8_9PEZI</name>
<protein>
    <submittedName>
        <fullName evidence="2">Uncharacterized protein</fullName>
    </submittedName>
</protein>
<evidence type="ECO:0000313" key="3">
    <source>
        <dbReference type="Proteomes" id="UP001305414"/>
    </source>
</evidence>
<sequence length="76" mass="7835">MGKRSITSALIGAAALFCTPATADRACSPNASSPYGWRVSDARFDGADPSTNGAKAVVAVSSEFLPISLSILIIYK</sequence>
<reference evidence="2 3" key="1">
    <citation type="submission" date="2023-10" db="EMBL/GenBank/DDBJ databases">
        <title>Draft genome sequence of Xylaria bambusicola isolate GMP-LS, the root and basal stem rot pathogen of sugarcane in Indonesia.</title>
        <authorList>
            <person name="Selvaraj P."/>
            <person name="Muralishankar V."/>
            <person name="Muruganantham S."/>
            <person name="Sp S."/>
            <person name="Haryani S."/>
            <person name="Lau K.J.X."/>
            <person name="Naqvi N.I."/>
        </authorList>
    </citation>
    <scope>NUCLEOTIDE SEQUENCE [LARGE SCALE GENOMIC DNA]</scope>
    <source>
        <strain evidence="2">GMP-LS</strain>
    </source>
</reference>
<feature type="signal peptide" evidence="1">
    <location>
        <begin position="1"/>
        <end position="23"/>
    </location>
</feature>
<accession>A0AAN7UGV8</accession>
<keyword evidence="1" id="KW-0732">Signal</keyword>
<comment type="caution">
    <text evidence="2">The sequence shown here is derived from an EMBL/GenBank/DDBJ whole genome shotgun (WGS) entry which is preliminary data.</text>
</comment>
<feature type="chain" id="PRO_5042898594" evidence="1">
    <location>
        <begin position="24"/>
        <end position="76"/>
    </location>
</feature>
<dbReference type="Proteomes" id="UP001305414">
    <property type="component" value="Unassembled WGS sequence"/>
</dbReference>